<dbReference type="KEGG" id="scl:sce9186"/>
<dbReference type="HOGENOM" id="CLU_3103902_0_0_7"/>
<dbReference type="EMBL" id="AM746676">
    <property type="protein sequence ID" value="CAN99359.1"/>
    <property type="molecule type" value="Genomic_DNA"/>
</dbReference>
<dbReference type="AlphaFoldDB" id="A9GDI2"/>
<evidence type="ECO:0000313" key="2">
    <source>
        <dbReference type="Proteomes" id="UP000002139"/>
    </source>
</evidence>
<proteinExistence type="predicted"/>
<name>A9GDI2_SORC5</name>
<dbReference type="Proteomes" id="UP000002139">
    <property type="component" value="Chromosome"/>
</dbReference>
<dbReference type="STRING" id="448385.sce9186"/>
<keyword evidence="2" id="KW-1185">Reference proteome</keyword>
<gene>
    <name evidence="1" type="ordered locus">sce9186</name>
</gene>
<organism evidence="1 2">
    <name type="scientific">Sorangium cellulosum (strain So ce56)</name>
    <name type="common">Polyangium cellulosum (strain So ce56)</name>
    <dbReference type="NCBI Taxonomy" id="448385"/>
    <lineage>
        <taxon>Bacteria</taxon>
        <taxon>Pseudomonadati</taxon>
        <taxon>Myxococcota</taxon>
        <taxon>Polyangia</taxon>
        <taxon>Polyangiales</taxon>
        <taxon>Polyangiaceae</taxon>
        <taxon>Sorangium</taxon>
    </lineage>
</organism>
<accession>A9GDI2</accession>
<protein>
    <submittedName>
        <fullName evidence="1">Uncharacterized protein</fullName>
    </submittedName>
</protein>
<evidence type="ECO:0000313" key="1">
    <source>
        <dbReference type="EMBL" id="CAN99359.1"/>
    </source>
</evidence>
<sequence length="51" mass="5509">MSRIDSELLLHALRPRCVGAGAGAQRPEPIDPASRAPLLAFREWNAIARSA</sequence>
<reference evidence="1 2" key="1">
    <citation type="journal article" date="2007" name="Nat. Biotechnol.">
        <title>Complete genome sequence of the myxobacterium Sorangium cellulosum.</title>
        <authorList>
            <person name="Schneiker S."/>
            <person name="Perlova O."/>
            <person name="Kaiser O."/>
            <person name="Gerth K."/>
            <person name="Alici A."/>
            <person name="Altmeyer M.O."/>
            <person name="Bartels D."/>
            <person name="Bekel T."/>
            <person name="Beyer S."/>
            <person name="Bode E."/>
            <person name="Bode H.B."/>
            <person name="Bolten C.J."/>
            <person name="Choudhuri J.V."/>
            <person name="Doss S."/>
            <person name="Elnakady Y.A."/>
            <person name="Frank B."/>
            <person name="Gaigalat L."/>
            <person name="Goesmann A."/>
            <person name="Groeger C."/>
            <person name="Gross F."/>
            <person name="Jelsbak L."/>
            <person name="Jelsbak L."/>
            <person name="Kalinowski J."/>
            <person name="Kegler C."/>
            <person name="Knauber T."/>
            <person name="Konietzny S."/>
            <person name="Kopp M."/>
            <person name="Krause L."/>
            <person name="Krug D."/>
            <person name="Linke B."/>
            <person name="Mahmud T."/>
            <person name="Martinez-Arias R."/>
            <person name="McHardy A.C."/>
            <person name="Merai M."/>
            <person name="Meyer F."/>
            <person name="Mormann S."/>
            <person name="Munoz-Dorado J."/>
            <person name="Perez J."/>
            <person name="Pradella S."/>
            <person name="Rachid S."/>
            <person name="Raddatz G."/>
            <person name="Rosenau F."/>
            <person name="Rueckert C."/>
            <person name="Sasse F."/>
            <person name="Scharfe M."/>
            <person name="Schuster S.C."/>
            <person name="Suen G."/>
            <person name="Treuner-Lange A."/>
            <person name="Velicer G.J."/>
            <person name="Vorholter F.-J."/>
            <person name="Weissman K.J."/>
            <person name="Welch R.D."/>
            <person name="Wenzel S.C."/>
            <person name="Whitworth D.E."/>
            <person name="Wilhelm S."/>
            <person name="Wittmann C."/>
            <person name="Bloecker H."/>
            <person name="Puehler A."/>
            <person name="Mueller R."/>
        </authorList>
    </citation>
    <scope>NUCLEOTIDE SEQUENCE [LARGE SCALE GENOMIC DNA]</scope>
    <source>
        <strain evidence="2">So ce56</strain>
    </source>
</reference>